<sequence length="359" mass="41370">MDINEQLKATRAALAAFEHKRNLINNLPMEAIRRQEEMINQIDHSSVSKIVDQYRGYQKQINGMLEATSQLYKYQSMMNEMLKSPVLELINNIDDTCSFSSEISRNALLDHFKNLPENYILLEKSKNNTKEYIIKDTKTDSQLPVVDSTSAFGIVSIFDNISEEEAFNFYNYLVKYPMLGLNHEIGKKVFKEIKRSSLIEKSEIRLFRARTRSKGQERPFPEKEMFEPPFGRSSHGRYNLPGLNVLYTCDSFEGAIKEVKPGKGTKVDIIEWELLGGFKMLDLSEVDCPLVNYCNFSSDSDYNLKPSYLVPNFIAQCCDLLGVDGLIYKSDMLEDANNYVFFSPIKSEFEFIKMYSNGY</sequence>
<name>A0A1N6UYI9_9FIRM</name>
<reference evidence="3" key="1">
    <citation type="submission" date="2017-01" db="EMBL/GenBank/DDBJ databases">
        <authorList>
            <person name="Varghese N."/>
            <person name="Submissions S."/>
        </authorList>
    </citation>
    <scope>NUCLEOTIDE SEQUENCE [LARGE SCALE GENOMIC DNA]</scope>
    <source>
        <strain evidence="3">ATCC 700103</strain>
    </source>
</reference>
<accession>A0A1N6UYI9</accession>
<dbReference type="InterPro" id="IPR014914">
    <property type="entry name" value="RES_dom"/>
</dbReference>
<dbReference type="STRING" id="56779.SAMN05421834_10753"/>
<evidence type="ECO:0000313" key="3">
    <source>
        <dbReference type="Proteomes" id="UP000185669"/>
    </source>
</evidence>
<organism evidence="2 3">
    <name type="scientific">Halanaerobium kushneri</name>
    <dbReference type="NCBI Taxonomy" id="56779"/>
    <lineage>
        <taxon>Bacteria</taxon>
        <taxon>Bacillati</taxon>
        <taxon>Bacillota</taxon>
        <taxon>Clostridia</taxon>
        <taxon>Halanaerobiales</taxon>
        <taxon>Halanaerobiaceae</taxon>
        <taxon>Halanaerobium</taxon>
    </lineage>
</organism>
<dbReference type="AlphaFoldDB" id="A0A1N6UYI9"/>
<dbReference type="OrthoDB" id="2794062at2"/>
<evidence type="ECO:0000259" key="1">
    <source>
        <dbReference type="Pfam" id="PF08808"/>
    </source>
</evidence>
<proteinExistence type="predicted"/>
<dbReference type="EMBL" id="FTNC01000007">
    <property type="protein sequence ID" value="SIQ70356.1"/>
    <property type="molecule type" value="Genomic_DNA"/>
</dbReference>
<dbReference type="Proteomes" id="UP000185669">
    <property type="component" value="Unassembled WGS sequence"/>
</dbReference>
<keyword evidence="3" id="KW-1185">Reference proteome</keyword>
<dbReference type="Pfam" id="PF08808">
    <property type="entry name" value="RES"/>
    <property type="match status" value="1"/>
</dbReference>
<protein>
    <submittedName>
        <fullName evidence="2">RES domain-containing protein</fullName>
    </submittedName>
</protein>
<evidence type="ECO:0000313" key="2">
    <source>
        <dbReference type="EMBL" id="SIQ70356.1"/>
    </source>
</evidence>
<feature type="domain" description="RES" evidence="1">
    <location>
        <begin position="206"/>
        <end position="344"/>
    </location>
</feature>
<gene>
    <name evidence="2" type="ORF">SAMN05421834_10753</name>
</gene>
<dbReference type="RefSeq" id="WP_076544524.1">
    <property type="nucleotide sequence ID" value="NZ_FTNC01000007.1"/>
</dbReference>